<feature type="compositionally biased region" description="Low complexity" evidence="1">
    <location>
        <begin position="190"/>
        <end position="200"/>
    </location>
</feature>
<dbReference type="EMBL" id="ML978129">
    <property type="protein sequence ID" value="KAF2096662.1"/>
    <property type="molecule type" value="Genomic_DNA"/>
</dbReference>
<evidence type="ECO:0000256" key="1">
    <source>
        <dbReference type="SAM" id="MobiDB-lite"/>
    </source>
</evidence>
<sequence length="250" mass="27642">MASREITANCAICNHRPKDPESGDCPCETKALRKAIEQAEKKWLDSWMARIHDWVTNAAVRYITTTFAALKQRRIQAYTTYVHSLPYYREYRQWHGRPPLHAPVLAQLISQLKGADTDLQRGVNDDWRACVLKYPEVLDYYYSQVEISLPRGPVPPPFGGHGAPAPNNVASPSAFAPPGVEPKKGKKGSGRSSAPPGAFAEEIGRSKSTRERRRDSRDSGSYIVSGRGRAPVAPTPPVAPSYPYQFGIGP</sequence>
<dbReference type="OrthoDB" id="5409477at2759"/>
<organism evidence="2 3">
    <name type="scientific">Rhizodiscina lignyota</name>
    <dbReference type="NCBI Taxonomy" id="1504668"/>
    <lineage>
        <taxon>Eukaryota</taxon>
        <taxon>Fungi</taxon>
        <taxon>Dikarya</taxon>
        <taxon>Ascomycota</taxon>
        <taxon>Pezizomycotina</taxon>
        <taxon>Dothideomycetes</taxon>
        <taxon>Pleosporomycetidae</taxon>
        <taxon>Aulographales</taxon>
        <taxon>Rhizodiscinaceae</taxon>
        <taxon>Rhizodiscina</taxon>
    </lineage>
</organism>
<dbReference type="AlphaFoldDB" id="A0A9P4IDP9"/>
<evidence type="ECO:0000313" key="3">
    <source>
        <dbReference type="Proteomes" id="UP000799772"/>
    </source>
</evidence>
<feature type="region of interest" description="Disordered" evidence="1">
    <location>
        <begin position="158"/>
        <end position="250"/>
    </location>
</feature>
<feature type="compositionally biased region" description="Low complexity" evidence="1">
    <location>
        <begin position="163"/>
        <end position="178"/>
    </location>
</feature>
<feature type="compositionally biased region" description="Basic and acidic residues" evidence="1">
    <location>
        <begin position="202"/>
        <end position="218"/>
    </location>
</feature>
<protein>
    <submittedName>
        <fullName evidence="2">Uncharacterized protein</fullName>
    </submittedName>
</protein>
<dbReference type="Proteomes" id="UP000799772">
    <property type="component" value="Unassembled WGS sequence"/>
</dbReference>
<comment type="caution">
    <text evidence="2">The sequence shown here is derived from an EMBL/GenBank/DDBJ whole genome shotgun (WGS) entry which is preliminary data.</text>
</comment>
<accession>A0A9P4IDP9</accession>
<name>A0A9P4IDP9_9PEZI</name>
<evidence type="ECO:0000313" key="2">
    <source>
        <dbReference type="EMBL" id="KAF2096662.1"/>
    </source>
</evidence>
<gene>
    <name evidence="2" type="ORF">NA57DRAFT_58562</name>
</gene>
<proteinExistence type="predicted"/>
<keyword evidence="3" id="KW-1185">Reference proteome</keyword>
<reference evidence="2" key="1">
    <citation type="journal article" date="2020" name="Stud. Mycol.">
        <title>101 Dothideomycetes genomes: a test case for predicting lifestyles and emergence of pathogens.</title>
        <authorList>
            <person name="Haridas S."/>
            <person name="Albert R."/>
            <person name="Binder M."/>
            <person name="Bloem J."/>
            <person name="Labutti K."/>
            <person name="Salamov A."/>
            <person name="Andreopoulos B."/>
            <person name="Baker S."/>
            <person name="Barry K."/>
            <person name="Bills G."/>
            <person name="Bluhm B."/>
            <person name="Cannon C."/>
            <person name="Castanera R."/>
            <person name="Culley D."/>
            <person name="Daum C."/>
            <person name="Ezra D."/>
            <person name="Gonzalez J."/>
            <person name="Henrissat B."/>
            <person name="Kuo A."/>
            <person name="Liang C."/>
            <person name="Lipzen A."/>
            <person name="Lutzoni F."/>
            <person name="Magnuson J."/>
            <person name="Mondo S."/>
            <person name="Nolan M."/>
            <person name="Ohm R."/>
            <person name="Pangilinan J."/>
            <person name="Park H.-J."/>
            <person name="Ramirez L."/>
            <person name="Alfaro M."/>
            <person name="Sun H."/>
            <person name="Tritt A."/>
            <person name="Yoshinaga Y."/>
            <person name="Zwiers L.-H."/>
            <person name="Turgeon B."/>
            <person name="Goodwin S."/>
            <person name="Spatafora J."/>
            <person name="Crous P."/>
            <person name="Grigoriev I."/>
        </authorList>
    </citation>
    <scope>NUCLEOTIDE SEQUENCE</scope>
    <source>
        <strain evidence="2">CBS 133067</strain>
    </source>
</reference>